<dbReference type="GO" id="GO:0035251">
    <property type="term" value="F:UDP-glucosyltransferase activity"/>
    <property type="evidence" value="ECO:0007669"/>
    <property type="project" value="InterPro"/>
</dbReference>
<reference evidence="3" key="1">
    <citation type="submission" date="2021-01" db="EMBL/GenBank/DDBJ databases">
        <authorList>
            <person name="Corre E."/>
            <person name="Pelletier E."/>
            <person name="Niang G."/>
            <person name="Scheremetjew M."/>
            <person name="Finn R."/>
            <person name="Kale V."/>
            <person name="Holt S."/>
            <person name="Cochrane G."/>
            <person name="Meng A."/>
            <person name="Brown T."/>
            <person name="Cohen L."/>
        </authorList>
    </citation>
    <scope>NUCLEOTIDE SEQUENCE</scope>
    <source>
        <strain evidence="3">RCC3387</strain>
    </source>
</reference>
<dbReference type="EMBL" id="HBGW01028268">
    <property type="protein sequence ID" value="CAD9547528.1"/>
    <property type="molecule type" value="Transcribed_RNA"/>
</dbReference>
<keyword evidence="2" id="KW-0328">Glycosyltransferase</keyword>
<evidence type="ECO:0008006" key="4">
    <source>
        <dbReference type="Google" id="ProtNLM"/>
    </source>
</evidence>
<comment type="similarity">
    <text evidence="2">Belongs to the UDP-glycosyltransferase family.</text>
</comment>
<proteinExistence type="inferred from homology"/>
<dbReference type="InterPro" id="IPR050481">
    <property type="entry name" value="UDP-glycosyltransf_plant"/>
</dbReference>
<dbReference type="SUPFAM" id="SSF53756">
    <property type="entry name" value="UDP-Glycosyltransferase/glycogen phosphorylase"/>
    <property type="match status" value="1"/>
</dbReference>
<name>A0A7S2NL93_9DINO</name>
<dbReference type="CDD" id="cd03784">
    <property type="entry name" value="GT1_Gtf-like"/>
    <property type="match status" value="1"/>
</dbReference>
<dbReference type="PROSITE" id="PS00375">
    <property type="entry name" value="UDPGT"/>
    <property type="match status" value="1"/>
</dbReference>
<dbReference type="PANTHER" id="PTHR48049:SF132">
    <property type="entry name" value="GLYCOSYLTRANSFERASE"/>
    <property type="match status" value="1"/>
</dbReference>
<evidence type="ECO:0000256" key="1">
    <source>
        <dbReference type="ARBA" id="ARBA00022679"/>
    </source>
</evidence>
<organism evidence="3">
    <name type="scientific">Zooxanthella nutricula</name>
    <dbReference type="NCBI Taxonomy" id="1333877"/>
    <lineage>
        <taxon>Eukaryota</taxon>
        <taxon>Sar</taxon>
        <taxon>Alveolata</taxon>
        <taxon>Dinophyceae</taxon>
        <taxon>Peridiniales</taxon>
        <taxon>Peridiniales incertae sedis</taxon>
        <taxon>Zooxanthella</taxon>
    </lineage>
</organism>
<gene>
    <name evidence="3" type="ORF">BRAN1462_LOCUS17980</name>
</gene>
<evidence type="ECO:0000256" key="2">
    <source>
        <dbReference type="RuleBase" id="RU003718"/>
    </source>
</evidence>
<accession>A0A7S2NL93</accession>
<dbReference type="Gene3D" id="3.40.50.2000">
    <property type="entry name" value="Glycogen Phosphorylase B"/>
    <property type="match status" value="1"/>
</dbReference>
<protein>
    <recommendedName>
        <fullName evidence="4">Glycosyltransferase</fullName>
    </recommendedName>
</protein>
<dbReference type="InterPro" id="IPR035595">
    <property type="entry name" value="UDP_glycos_trans_CS"/>
</dbReference>
<dbReference type="Pfam" id="PF00201">
    <property type="entry name" value="UDPGT"/>
    <property type="match status" value="1"/>
</dbReference>
<dbReference type="PANTHER" id="PTHR48049">
    <property type="entry name" value="GLYCOSYLTRANSFERASE"/>
    <property type="match status" value="1"/>
</dbReference>
<keyword evidence="1 2" id="KW-0808">Transferase</keyword>
<dbReference type="AlphaFoldDB" id="A0A7S2NL93"/>
<sequence length="458" mass="49053">MRLAECFVRAPGWEVHVWLGGPWRSMVPEGATAHGEFGMEEGIEQWAASLARVFAGLSDAPTWHASLAGMVTGCTSEDVLPSVEAFTVGAARMVRMVAPRVVVADGAYQSGGRIPGLCRALGATFVALQCPGRPEPWTKTWEVLSLLRKHGKELARAAPMGDRLNALLEAETGPPLPDPEHTWLRLLPGCRALVREPPTSQEVFVGPFLPIAEHDLSGAQAHLQSHSADLAAWLDAGSPTDPVVYVAFGTLARLNVALKYRLAAGLTGGAWRVLWSLPLAQHDEVMSTFGKTPDGSRFRLEPFVPQAQVLAHPRVKCFMTHCGQNSIHEAVAAAVPMVCVPFYCDQYEWASAVCKHRRAGLRLDKVTATALDVRGAVRRVLDEPRFAANARACREDLLDACQRADALLESSAVAHFASKASCGGAPLAAALIVGAVSKEAAAQTQPCKVERACACAIQ</sequence>
<dbReference type="InterPro" id="IPR002213">
    <property type="entry name" value="UDP_glucos_trans"/>
</dbReference>
<evidence type="ECO:0000313" key="3">
    <source>
        <dbReference type="EMBL" id="CAD9547528.1"/>
    </source>
</evidence>